<dbReference type="HOGENOM" id="CLU_2081724_0_0_0"/>
<reference evidence="1 2" key="1">
    <citation type="submission" date="2009-06" db="EMBL/GenBank/DDBJ databases">
        <title>Complete sequence of Thermotogales bacterium TBF 19.5.1.</title>
        <authorList>
            <consortium name="US DOE Joint Genome Institute"/>
            <person name="Lucas S."/>
            <person name="Copeland A."/>
            <person name="Lapidus A."/>
            <person name="Glavina del Rio T."/>
            <person name="Tice H."/>
            <person name="Bruce D."/>
            <person name="Goodwin L."/>
            <person name="Pitluck S."/>
            <person name="Chertkov O."/>
            <person name="Brettin T."/>
            <person name="Detter J.C."/>
            <person name="Han C."/>
            <person name="Schmutz J."/>
            <person name="Larimer F."/>
            <person name="Land M."/>
            <person name="Hauser L."/>
            <person name="Kyrpides N."/>
            <person name="Ovchinnikova G."/>
            <person name="Noll K."/>
        </authorList>
    </citation>
    <scope>NUCLEOTIDE SEQUENCE [LARGE SCALE GENOMIC DNA]</scope>
    <source>
        <strain evidence="2">ATCC BAA-1733 / DSM 21960 / TBF 19.5.1</strain>
    </source>
</reference>
<evidence type="ECO:0000313" key="2">
    <source>
        <dbReference type="Proteomes" id="UP000002382"/>
    </source>
</evidence>
<dbReference type="Proteomes" id="UP000002382">
    <property type="component" value="Chromosome"/>
</dbReference>
<dbReference type="KEGG" id="kol:Kole_0730"/>
<reference evidence="1 2" key="2">
    <citation type="journal article" date="2011" name="J. Bacteriol.">
        <title>Genome Sequence of Kosmotoga olearia Strain TBF 19.5.1, a Thermophilic Bacterium with a Wide Growth Temperature Range, Isolated from the Troll B Oil Platform in the North Sea.</title>
        <authorList>
            <person name="Swithers K.S."/>
            <person name="Dipippo J.L."/>
            <person name="Bruce D.C."/>
            <person name="Detter C."/>
            <person name="Tapia R."/>
            <person name="Han S."/>
            <person name="Goodwin L.A."/>
            <person name="Han J."/>
            <person name="Woyke T."/>
            <person name="Pitluck S."/>
            <person name="Pennacchio L."/>
            <person name="Nolan M."/>
            <person name="Mikhailova N."/>
            <person name="Land M.L."/>
            <person name="Nesbo C.L."/>
            <person name="Gogarten J.P."/>
            <person name="Noll K.M."/>
        </authorList>
    </citation>
    <scope>NUCLEOTIDE SEQUENCE [LARGE SCALE GENOMIC DNA]</scope>
    <source>
        <strain evidence="2">ATCC BAA-1733 / DSM 21960 / TBF 19.5.1</strain>
    </source>
</reference>
<gene>
    <name evidence="1" type="ordered locus">Kole_0730</name>
</gene>
<keyword evidence="2" id="KW-1185">Reference proteome</keyword>
<dbReference type="AlphaFoldDB" id="C5CFM6"/>
<protein>
    <submittedName>
        <fullName evidence="1">Uncharacterized protein</fullName>
    </submittedName>
</protein>
<dbReference type="eggNOG" id="ENOG5033J5J">
    <property type="taxonomic scope" value="Bacteria"/>
</dbReference>
<sequence>MFLQHLFYTALKLPIEEKKIENLTIGERAKPGIELIKKRKLPPEIAQAKISILRFSGLSVVFLPFEMFFETCCKTKENVVIVNYANMYRPYLVPENIRGTYEWIVSPYPDEAENIVL</sequence>
<name>C5CFM6_KOSOT</name>
<proteinExistence type="predicted"/>
<accession>C5CFM6</accession>
<dbReference type="STRING" id="521045.Kole_0730"/>
<organism evidence="1 2">
    <name type="scientific">Kosmotoga olearia (strain ATCC BAA-1733 / DSM 21960 / TBF 19.5.1)</name>
    <dbReference type="NCBI Taxonomy" id="521045"/>
    <lineage>
        <taxon>Bacteria</taxon>
        <taxon>Thermotogati</taxon>
        <taxon>Thermotogota</taxon>
        <taxon>Thermotogae</taxon>
        <taxon>Kosmotogales</taxon>
        <taxon>Kosmotogaceae</taxon>
        <taxon>Kosmotoga</taxon>
    </lineage>
</organism>
<dbReference type="EMBL" id="CP001634">
    <property type="protein sequence ID" value="ACR79444.1"/>
    <property type="molecule type" value="Genomic_DNA"/>
</dbReference>
<evidence type="ECO:0000313" key="1">
    <source>
        <dbReference type="EMBL" id="ACR79444.1"/>
    </source>
</evidence>
<dbReference type="RefSeq" id="WP_015868110.1">
    <property type="nucleotide sequence ID" value="NC_012785.1"/>
</dbReference>